<evidence type="ECO:0000256" key="3">
    <source>
        <dbReference type="ARBA" id="ARBA00023239"/>
    </source>
</evidence>
<name>A0ABW8U6P0_9GAMM</name>
<reference evidence="4 5" key="1">
    <citation type="submission" date="2024-11" db="EMBL/GenBank/DDBJ databases">
        <title>First Report of Moraxella oculi in Brazil in an Infectious Bovine Keratoconjunctivitis Outbreak.</title>
        <authorList>
            <person name="Carvalho C.V."/>
            <person name="Domingues R."/>
            <person name="Coutinho C."/>
            <person name="Honorio N.T.B.S."/>
            <person name="Faza D.R.L.R."/>
            <person name="Carvalho W.A."/>
            <person name="Machado A.B.F."/>
            <person name="Martins M.F."/>
            <person name="Gaspar E.B."/>
        </authorList>
    </citation>
    <scope>NUCLEOTIDE SEQUENCE [LARGE SCALE GENOMIC DNA]</scope>
    <source>
        <strain evidence="4 5">2117LE</strain>
    </source>
</reference>
<dbReference type="GO" id="GO:0016829">
    <property type="term" value="F:lyase activity"/>
    <property type="evidence" value="ECO:0007669"/>
    <property type="project" value="UniProtKB-KW"/>
</dbReference>
<evidence type="ECO:0000313" key="5">
    <source>
        <dbReference type="Proteomes" id="UP001624684"/>
    </source>
</evidence>
<accession>A0ABW8U6P0</accession>
<dbReference type="InterPro" id="IPR028978">
    <property type="entry name" value="Chorismate_lyase_/UTRA_dom_sf"/>
</dbReference>
<dbReference type="Gene3D" id="3.40.1410.10">
    <property type="entry name" value="Chorismate lyase-like"/>
    <property type="match status" value="1"/>
</dbReference>
<proteinExistence type="predicted"/>
<keyword evidence="2" id="KW-0831">Ubiquinone biosynthesis</keyword>
<keyword evidence="5" id="KW-1185">Reference proteome</keyword>
<evidence type="ECO:0000256" key="1">
    <source>
        <dbReference type="ARBA" id="ARBA00022490"/>
    </source>
</evidence>
<keyword evidence="1" id="KW-0963">Cytoplasm</keyword>
<dbReference type="SUPFAM" id="SSF64288">
    <property type="entry name" value="Chorismate lyase-like"/>
    <property type="match status" value="1"/>
</dbReference>
<gene>
    <name evidence="4" type="ORF">ACJHVH_07280</name>
</gene>
<dbReference type="RefSeq" id="WP_407069325.1">
    <property type="nucleotide sequence ID" value="NZ_JBJJXE010000011.1"/>
</dbReference>
<sequence length="153" mass="17777">MTLPPAKLLPYLNAKGSLTTLLEKKSGQPIQVKVIKEGWQAIDFAHKKTLKLPLRHQSLAWVREVLLFGDEHQAWVHAKSIFPLSSLTGEGRRLRHLGNTPIGYVLFKKNKKLPYIRQIFEQDGQFGRVNIYHWQGRRILIEEIFLQNFLQVI</sequence>
<dbReference type="InterPro" id="IPR007440">
    <property type="entry name" value="Chorismate--pyruvate_lyase"/>
</dbReference>
<protein>
    <submittedName>
        <fullName evidence="4">Chorismate--pyruvate lyase family protein</fullName>
    </submittedName>
</protein>
<evidence type="ECO:0000313" key="4">
    <source>
        <dbReference type="EMBL" id="MFL1732791.1"/>
    </source>
</evidence>
<comment type="caution">
    <text evidence="4">The sequence shown here is derived from an EMBL/GenBank/DDBJ whole genome shotgun (WGS) entry which is preliminary data.</text>
</comment>
<evidence type="ECO:0000256" key="2">
    <source>
        <dbReference type="ARBA" id="ARBA00022688"/>
    </source>
</evidence>
<dbReference type="PANTHER" id="PTHR38683">
    <property type="entry name" value="CHORISMATE PYRUVATE-LYASE"/>
    <property type="match status" value="1"/>
</dbReference>
<keyword evidence="3 4" id="KW-0456">Lyase</keyword>
<dbReference type="Pfam" id="PF04345">
    <property type="entry name" value="Chor_lyase"/>
    <property type="match status" value="1"/>
</dbReference>
<dbReference type="PANTHER" id="PTHR38683:SF1">
    <property type="entry name" value="CHORISMATE PYRUVATE-LYASE"/>
    <property type="match status" value="1"/>
</dbReference>
<organism evidence="4 5">
    <name type="scientific">Moraxella oculi</name>
    <dbReference type="NCBI Taxonomy" id="2940516"/>
    <lineage>
        <taxon>Bacteria</taxon>
        <taxon>Pseudomonadati</taxon>
        <taxon>Pseudomonadota</taxon>
        <taxon>Gammaproteobacteria</taxon>
        <taxon>Moraxellales</taxon>
        <taxon>Moraxellaceae</taxon>
        <taxon>Moraxella</taxon>
    </lineage>
</organism>
<dbReference type="EMBL" id="JBJJXE010000011">
    <property type="protein sequence ID" value="MFL1732791.1"/>
    <property type="molecule type" value="Genomic_DNA"/>
</dbReference>
<dbReference type="Proteomes" id="UP001624684">
    <property type="component" value="Unassembled WGS sequence"/>
</dbReference>